<dbReference type="InterPro" id="IPR009048">
    <property type="entry name" value="A-macroglobulin_rcpt-bd"/>
</dbReference>
<dbReference type="SUPFAM" id="SSF49410">
    <property type="entry name" value="Alpha-macroglobulin receptor domain"/>
    <property type="match status" value="1"/>
</dbReference>
<evidence type="ECO:0000313" key="2">
    <source>
        <dbReference type="Proteomes" id="UP000749559"/>
    </source>
</evidence>
<protein>
    <submittedName>
        <fullName evidence="1">Uncharacterized protein</fullName>
    </submittedName>
</protein>
<keyword evidence="2" id="KW-1185">Reference proteome</keyword>
<sequence length="110" mass="11575">DVKGKKVVAYLDTLPQNEFCMTIKNERVAPVSNLQKSAVKAYSYYNVDESLTVLFDPMAGSSPSVCDVCGVDCGCDPQTGGNTSSQTIATSLGLLLTFIVAVIASSLVTC</sequence>
<dbReference type="Gene3D" id="2.60.40.690">
    <property type="entry name" value="Alpha-macroglobulin, receptor-binding domain"/>
    <property type="match status" value="1"/>
</dbReference>
<comment type="caution">
    <text evidence="1">The sequence shown here is derived from an EMBL/GenBank/DDBJ whole genome shotgun (WGS) entry which is preliminary data.</text>
</comment>
<dbReference type="EMBL" id="CAIIXF020000003">
    <property type="protein sequence ID" value="CAH1779862.1"/>
    <property type="molecule type" value="Genomic_DNA"/>
</dbReference>
<evidence type="ECO:0000313" key="1">
    <source>
        <dbReference type="EMBL" id="CAH1779862.1"/>
    </source>
</evidence>
<organism evidence="1 2">
    <name type="scientific">Owenia fusiformis</name>
    <name type="common">Polychaete worm</name>
    <dbReference type="NCBI Taxonomy" id="6347"/>
    <lineage>
        <taxon>Eukaryota</taxon>
        <taxon>Metazoa</taxon>
        <taxon>Spiralia</taxon>
        <taxon>Lophotrochozoa</taxon>
        <taxon>Annelida</taxon>
        <taxon>Polychaeta</taxon>
        <taxon>Sedentaria</taxon>
        <taxon>Canalipalpata</taxon>
        <taxon>Sabellida</taxon>
        <taxon>Oweniida</taxon>
        <taxon>Oweniidae</taxon>
        <taxon>Owenia</taxon>
    </lineage>
</organism>
<dbReference type="InterPro" id="IPR036595">
    <property type="entry name" value="A-macroglobulin_rcpt-bd_sf"/>
</dbReference>
<proteinExistence type="predicted"/>
<dbReference type="GO" id="GO:0005576">
    <property type="term" value="C:extracellular region"/>
    <property type="evidence" value="ECO:0007669"/>
    <property type="project" value="InterPro"/>
</dbReference>
<accession>A0A8J1UT98</accession>
<dbReference type="AlphaFoldDB" id="A0A8J1UT98"/>
<name>A0A8J1UT98_OWEFU</name>
<dbReference type="Pfam" id="PF07677">
    <property type="entry name" value="A2M_recep"/>
    <property type="match status" value="1"/>
</dbReference>
<reference evidence="1" key="1">
    <citation type="submission" date="2022-03" db="EMBL/GenBank/DDBJ databases">
        <authorList>
            <person name="Martin C."/>
        </authorList>
    </citation>
    <scope>NUCLEOTIDE SEQUENCE</scope>
</reference>
<gene>
    <name evidence="1" type="ORF">OFUS_LOCUS6624</name>
</gene>
<feature type="non-terminal residue" evidence="1">
    <location>
        <position position="1"/>
    </location>
</feature>
<dbReference type="Proteomes" id="UP000749559">
    <property type="component" value="Unassembled WGS sequence"/>
</dbReference>